<keyword evidence="8" id="KW-1185">Reference proteome</keyword>
<protein>
    <recommendedName>
        <fullName evidence="3">citrate synthase (unknown stereospecificity)</fullName>
        <ecNumber evidence="3">2.3.3.16</ecNumber>
    </recommendedName>
</protein>
<dbReference type="InterPro" id="IPR016142">
    <property type="entry name" value="Citrate_synth-like_lrg_a-sub"/>
</dbReference>
<dbReference type="PRINTS" id="PR00143">
    <property type="entry name" value="CITRTSNTHASE"/>
</dbReference>
<evidence type="ECO:0000259" key="6">
    <source>
        <dbReference type="PROSITE" id="PS50937"/>
    </source>
</evidence>
<dbReference type="InterPro" id="IPR036969">
    <property type="entry name" value="Citrate_synthase_sf"/>
</dbReference>
<dbReference type="Proteomes" id="UP001500280">
    <property type="component" value="Unassembled WGS sequence"/>
</dbReference>
<dbReference type="InterPro" id="IPR019810">
    <property type="entry name" value="Citrate_synthase_AS"/>
</dbReference>
<feature type="domain" description="HTH merR-type" evidence="6">
    <location>
        <begin position="9"/>
        <end position="57"/>
    </location>
</feature>
<dbReference type="InterPro" id="IPR009061">
    <property type="entry name" value="DNA-bd_dom_put_sf"/>
</dbReference>
<dbReference type="SUPFAM" id="SSF46955">
    <property type="entry name" value="Putative DNA-binding domain"/>
    <property type="match status" value="1"/>
</dbReference>
<reference evidence="7 8" key="1">
    <citation type="journal article" date="2019" name="Int. J. Syst. Evol. Microbiol.">
        <title>The Global Catalogue of Microorganisms (GCM) 10K type strain sequencing project: providing services to taxonomists for standard genome sequencing and annotation.</title>
        <authorList>
            <consortium name="The Broad Institute Genomics Platform"/>
            <consortium name="The Broad Institute Genome Sequencing Center for Infectious Disease"/>
            <person name="Wu L."/>
            <person name="Ma J."/>
        </authorList>
    </citation>
    <scope>NUCLEOTIDE SEQUENCE [LARGE SCALE GENOMIC DNA]</scope>
    <source>
        <strain evidence="7 8">JCM 14307</strain>
    </source>
</reference>
<proteinExistence type="inferred from homology"/>
<evidence type="ECO:0000256" key="5">
    <source>
        <dbReference type="RuleBase" id="RU003406"/>
    </source>
</evidence>
<dbReference type="RefSeq" id="WP_344154968.1">
    <property type="nucleotide sequence ID" value="NZ_BAAANF010000016.1"/>
</dbReference>
<dbReference type="EMBL" id="BAAANF010000016">
    <property type="protein sequence ID" value="GAA1693684.1"/>
    <property type="molecule type" value="Genomic_DNA"/>
</dbReference>
<dbReference type="SUPFAM" id="SSF48256">
    <property type="entry name" value="Citrate synthase"/>
    <property type="match status" value="1"/>
</dbReference>
<dbReference type="InterPro" id="IPR041657">
    <property type="entry name" value="HTH_17"/>
</dbReference>
<dbReference type="PROSITE" id="PS00480">
    <property type="entry name" value="CITRATE_SYNTHASE"/>
    <property type="match status" value="1"/>
</dbReference>
<accession>A0ABN2HUA8</accession>
<dbReference type="PANTHER" id="PTHR11739">
    <property type="entry name" value="CITRATE SYNTHASE"/>
    <property type="match status" value="1"/>
</dbReference>
<organism evidence="7 8">
    <name type="scientific">Kribbella yunnanensis</name>
    <dbReference type="NCBI Taxonomy" id="190194"/>
    <lineage>
        <taxon>Bacteria</taxon>
        <taxon>Bacillati</taxon>
        <taxon>Actinomycetota</taxon>
        <taxon>Actinomycetes</taxon>
        <taxon>Propionibacteriales</taxon>
        <taxon>Kribbellaceae</taxon>
        <taxon>Kribbella</taxon>
    </lineage>
</organism>
<dbReference type="Pfam" id="PF12728">
    <property type="entry name" value="HTH_17"/>
    <property type="match status" value="1"/>
</dbReference>
<dbReference type="EC" id="2.3.3.16" evidence="3"/>
<gene>
    <name evidence="7" type="ORF">GCM10009745_44050</name>
</gene>
<evidence type="ECO:0000256" key="4">
    <source>
        <dbReference type="ARBA" id="ARBA00022679"/>
    </source>
</evidence>
<comment type="similarity">
    <text evidence="2 5">Belongs to the citrate synthase family.</text>
</comment>
<comment type="pathway">
    <text evidence="1">Carbohydrate metabolism; tricarboxylic acid cycle.</text>
</comment>
<dbReference type="InterPro" id="IPR016143">
    <property type="entry name" value="Citrate_synth-like_sm_a-sub"/>
</dbReference>
<evidence type="ECO:0000256" key="2">
    <source>
        <dbReference type="ARBA" id="ARBA00010566"/>
    </source>
</evidence>
<keyword evidence="4 5" id="KW-0808">Transferase</keyword>
<comment type="caution">
    <text evidence="7">The sequence shown here is derived from an EMBL/GenBank/DDBJ whole genome shotgun (WGS) entry which is preliminary data.</text>
</comment>
<dbReference type="PROSITE" id="PS50937">
    <property type="entry name" value="HTH_MERR_2"/>
    <property type="match status" value="1"/>
</dbReference>
<evidence type="ECO:0000256" key="3">
    <source>
        <dbReference type="ARBA" id="ARBA00012972"/>
    </source>
</evidence>
<dbReference type="InterPro" id="IPR002020">
    <property type="entry name" value="Citrate_synthase"/>
</dbReference>
<sequence>MPAEGDENYLTTAQVARRLRVKPETVYAYVSRGLLTSVRARGRRGSLFAAAEIERLASRSVEHSGAVEETESALTLLSGDELYYRGHSVRDLATSASPESVAHLLWTGELTDQPPFPIDRPSIDLARAAMGVLPPTARLTDKLRIAVAALGAADPLRFDLQPTAITTAARTLLGTLITALPGPTAAPHSSPGTRLWPKLATTAPSAQPPRPDLIDAVLILLADHGLAVSTVAARVAASARANLYAVVSAGLGALDGQYHGAAPTLAYEFLDRAKHDPLSALSDNLRAGTPVPGFGHKIYRTRDPRAETLFELLGDAPIMQVVQTITTRTKSFPNSDLALAALMHTHNLRPDAGEALFALARITGWTAHALEEYAAPALRFRAPGIYTGEPTSD</sequence>
<evidence type="ECO:0000313" key="7">
    <source>
        <dbReference type="EMBL" id="GAA1693684.1"/>
    </source>
</evidence>
<dbReference type="PANTHER" id="PTHR11739:SF4">
    <property type="entry name" value="CITRATE SYNTHASE, PEROXISOMAL"/>
    <property type="match status" value="1"/>
</dbReference>
<evidence type="ECO:0000313" key="8">
    <source>
        <dbReference type="Proteomes" id="UP001500280"/>
    </source>
</evidence>
<evidence type="ECO:0000256" key="1">
    <source>
        <dbReference type="ARBA" id="ARBA00005163"/>
    </source>
</evidence>
<dbReference type="Gene3D" id="1.10.230.10">
    <property type="entry name" value="Cytochrome P450-Terp, domain 2"/>
    <property type="match status" value="1"/>
</dbReference>
<dbReference type="Pfam" id="PF00285">
    <property type="entry name" value="Citrate_synt"/>
    <property type="match status" value="1"/>
</dbReference>
<name>A0ABN2HUA8_9ACTN</name>
<dbReference type="Gene3D" id="1.10.580.10">
    <property type="entry name" value="Citrate Synthase, domain 1"/>
    <property type="match status" value="1"/>
</dbReference>
<dbReference type="InterPro" id="IPR000551">
    <property type="entry name" value="MerR-type_HTH_dom"/>
</dbReference>